<sequence length="342" mass="39963">MKNNNFSDDCINKLIHNKKVLFITTKNIDYIRNFQEISCIKKSAQLVKVVGYEDKSYIIRLIKIYIKLLLMPLSKYDFIFVGFAPQLILPFWGFKFKSKFIVEDFFISIYDTMINDRKKFRKNSLFAKIFLWLDKITLKSADKIIVDTCAHGEYFVSKLGVDKSKINVLYLKADKTIYYPRLSSKADEYNNKFVVLYFGSILPLQGVDIIMQCAESMESVSAVFFEIIGPINNKHMSKYRHLKNVKFVPWLSQESLAEKIAAADLCLAGHFNNMIEKASRTIPGKAYIYDSMKKPMILGDNSANRELFEEDNVNYYYVEMGNYKKLEEKILYIMDKKCRIKL</sequence>
<dbReference type="SUPFAM" id="SSF53756">
    <property type="entry name" value="UDP-Glycosyltransferase/glycogen phosphorylase"/>
    <property type="match status" value="1"/>
</dbReference>
<dbReference type="Proteomes" id="UP000192468">
    <property type="component" value="Unassembled WGS sequence"/>
</dbReference>
<gene>
    <name evidence="2" type="ORF">SAMN02745134_02095</name>
</gene>
<organism evidence="2 3">
    <name type="scientific">Clostridium acidisoli DSM 12555</name>
    <dbReference type="NCBI Taxonomy" id="1121291"/>
    <lineage>
        <taxon>Bacteria</taxon>
        <taxon>Bacillati</taxon>
        <taxon>Bacillota</taxon>
        <taxon>Clostridia</taxon>
        <taxon>Eubacteriales</taxon>
        <taxon>Clostridiaceae</taxon>
        <taxon>Clostridium</taxon>
    </lineage>
</organism>
<dbReference type="GO" id="GO:0009103">
    <property type="term" value="P:lipopolysaccharide biosynthetic process"/>
    <property type="evidence" value="ECO:0007669"/>
    <property type="project" value="TreeGrafter"/>
</dbReference>
<name>A0A1W1XJK5_9CLOT</name>
<dbReference type="PANTHER" id="PTHR46401:SF2">
    <property type="entry name" value="GLYCOSYLTRANSFERASE WBBK-RELATED"/>
    <property type="match status" value="1"/>
</dbReference>
<evidence type="ECO:0000256" key="1">
    <source>
        <dbReference type="ARBA" id="ARBA00022679"/>
    </source>
</evidence>
<keyword evidence="3" id="KW-1185">Reference proteome</keyword>
<evidence type="ECO:0000313" key="2">
    <source>
        <dbReference type="EMBL" id="SMC24145.1"/>
    </source>
</evidence>
<dbReference type="GO" id="GO:0016757">
    <property type="term" value="F:glycosyltransferase activity"/>
    <property type="evidence" value="ECO:0007669"/>
    <property type="project" value="TreeGrafter"/>
</dbReference>
<accession>A0A1W1XJK5</accession>
<dbReference type="AlphaFoldDB" id="A0A1W1XJK5"/>
<dbReference type="STRING" id="1121291.SAMN02745134_02095"/>
<dbReference type="EMBL" id="FWXH01000006">
    <property type="protein sequence ID" value="SMC24145.1"/>
    <property type="molecule type" value="Genomic_DNA"/>
</dbReference>
<dbReference type="RefSeq" id="WP_084115835.1">
    <property type="nucleotide sequence ID" value="NZ_FWXH01000006.1"/>
</dbReference>
<proteinExistence type="predicted"/>
<reference evidence="2 3" key="1">
    <citation type="submission" date="2017-04" db="EMBL/GenBank/DDBJ databases">
        <authorList>
            <person name="Afonso C.L."/>
            <person name="Miller P.J."/>
            <person name="Scott M.A."/>
            <person name="Spackman E."/>
            <person name="Goraichik I."/>
            <person name="Dimitrov K.M."/>
            <person name="Suarez D.L."/>
            <person name="Swayne D.E."/>
        </authorList>
    </citation>
    <scope>NUCLEOTIDE SEQUENCE [LARGE SCALE GENOMIC DNA]</scope>
    <source>
        <strain evidence="2 3">DSM 12555</strain>
    </source>
</reference>
<protein>
    <submittedName>
        <fullName evidence="2">Glycosyltransferase involved in cell wall bisynthesis</fullName>
    </submittedName>
</protein>
<evidence type="ECO:0000313" key="3">
    <source>
        <dbReference type="Proteomes" id="UP000192468"/>
    </source>
</evidence>
<keyword evidence="1 2" id="KW-0808">Transferase</keyword>
<dbReference type="Gene3D" id="3.40.50.2000">
    <property type="entry name" value="Glycogen Phosphorylase B"/>
    <property type="match status" value="1"/>
</dbReference>
<dbReference type="PANTHER" id="PTHR46401">
    <property type="entry name" value="GLYCOSYLTRANSFERASE WBBK-RELATED"/>
    <property type="match status" value="1"/>
</dbReference>
<dbReference type="OrthoDB" id="9790710at2"/>